<dbReference type="SUPFAM" id="SSF110296">
    <property type="entry name" value="Oligoxyloglucan reducing end-specific cellobiohydrolase"/>
    <property type="match status" value="1"/>
</dbReference>
<feature type="chain" id="PRO_5018544159" evidence="2">
    <location>
        <begin position="28"/>
        <end position="1030"/>
    </location>
</feature>
<dbReference type="AlphaFoldDB" id="A0A3Q8I4Z2"/>
<dbReference type="EMBL" id="MH908879">
    <property type="protein sequence ID" value="AYM52605.1"/>
    <property type="molecule type" value="Genomic_DNA"/>
</dbReference>
<protein>
    <submittedName>
        <fullName evidence="3">Uncharacterized protein</fullName>
    </submittedName>
</protein>
<sequence length="1030" mass="106107">MKPHSVPKAAMSSALSVALFASGCAGAKPPPLPPAIKDLDAPLVAAEPVPAARWVESGGATLIGPSVGDGTLVLLGGRRALVQRDGSIRNEAVPSPEPLLELLEVPSAASGAKGSIVGRGKFGLYRFDDPLGAAVTLARGGGALARIGALPGVLAAWTTGSDLPYFLDVTTGRERALPGLPGPPMRAVTFVDRTRGAAIFEVVGLVTSVDGGATWRLADAATAGDGLRMNGLRRRDASIRAYTYAEGPEAGVDVDAGKLGAIEPPSIPAKGVSPLLRWIQITGRDPLEAAASGGIDLGPRGALVASHGLLARVDPATSAILELVEFARGKWMSACSAAAADDGAFIACALSEDQGGADLFDPFGVLHVTASDPLRVDRPIVIRNGDVELRSSPSGGAMIMGSCAPEREGEVCVRQSTGKWLPLRSELELDARGVGPLADGRIAYLRGMTDDDVSPDPAPDPRARGPRGAQSAPGDSDDAPLRHLHIATLDAAAHERALAAITLPEALEVTRVESPIEEDADHALHLVIEAGSRLFAVGWQPGKGPAQVQALGRPGAARIHAGRGLALADDHLLVSPDGGDTWSEAPAPARVRASFGESLAGERDAVAVSAVGARIFNDLRLGWGPPQSESSRGLSPEPEAPLLDRQRASAPPADRLLSCATSGAAASAGPLLGTTQIKALFASPPPRKGTRREASAWSSGRAGMLDTIALLEEEGPDKRGSSPASWTLRWFDPTEIGARPRSLTRSIAHAESAREITWGGSLRFAAASAGRALFALHAGGSYLLIRSGSSGDRQLAEVGQELLPMSDVVFSADRSDTIAWMHESDLIVWIAGEAPRRVAEVAAHAGRWLGQPTRDAVPVILGGPDWAITRALPIPPLDKRSGASAPAPVLPTLDGWTPAVNLRRDLGALPACGPSPRGASFLVMRSFTSVRIDGAEHGGVTSVYDVRVAGDAACVAGVSALVSPTRRVSTSAAATAAANGSKPTSSSGAGPVAFVRVDLAGKRAEGGERGPAPAKVHRLTCTLDPAMTKQ</sequence>
<feature type="signal peptide" evidence="2">
    <location>
        <begin position="1"/>
        <end position="27"/>
    </location>
</feature>
<reference evidence="3" key="1">
    <citation type="journal article" date="2018" name="J. Ind. Microbiol. Biotechnol.">
        <title>Genome mining reveals uncommon alkylpyrones as type III PKS products from myxobacteria.</title>
        <authorList>
            <person name="Hug J.J."/>
            <person name="Panter F."/>
            <person name="Krug D."/>
            <person name="Muller R."/>
        </authorList>
    </citation>
    <scope>NUCLEOTIDE SEQUENCE</scope>
    <source>
        <strain evidence="3">MSr9329</strain>
    </source>
</reference>
<keyword evidence="2" id="KW-0732">Signal</keyword>
<dbReference type="PROSITE" id="PS51257">
    <property type="entry name" value="PROKAR_LIPOPROTEIN"/>
    <property type="match status" value="1"/>
</dbReference>
<name>A0A3Q8I4Z2_9BACT</name>
<proteinExistence type="predicted"/>
<evidence type="ECO:0000256" key="1">
    <source>
        <dbReference type="SAM" id="MobiDB-lite"/>
    </source>
</evidence>
<evidence type="ECO:0000256" key="2">
    <source>
        <dbReference type="SAM" id="SignalP"/>
    </source>
</evidence>
<organism evidence="3">
    <name type="scientific">Aetherobacter sp</name>
    <dbReference type="NCBI Taxonomy" id="2022431"/>
    <lineage>
        <taxon>Bacteria</taxon>
        <taxon>Pseudomonadati</taxon>
        <taxon>Myxococcota</taxon>
        <taxon>Polyangia</taxon>
        <taxon>Polyangiales</taxon>
        <taxon>Polyangiaceae</taxon>
        <taxon>Aetherobacter</taxon>
    </lineage>
</organism>
<accession>A0A3Q8I4Z2</accession>
<feature type="region of interest" description="Disordered" evidence="1">
    <location>
        <begin position="447"/>
        <end position="480"/>
    </location>
</feature>
<evidence type="ECO:0000313" key="3">
    <source>
        <dbReference type="EMBL" id="AYM52605.1"/>
    </source>
</evidence>